<gene>
    <name evidence="2" type="ORF">Tci_882291</name>
</gene>
<evidence type="ECO:0000313" key="2">
    <source>
        <dbReference type="EMBL" id="GFD10322.1"/>
    </source>
</evidence>
<feature type="compositionally biased region" description="Basic and acidic residues" evidence="1">
    <location>
        <begin position="68"/>
        <end position="80"/>
    </location>
</feature>
<dbReference type="AlphaFoldDB" id="A0A699TI49"/>
<organism evidence="2">
    <name type="scientific">Tanacetum cinerariifolium</name>
    <name type="common">Dalmatian daisy</name>
    <name type="synonym">Chrysanthemum cinerariifolium</name>
    <dbReference type="NCBI Taxonomy" id="118510"/>
    <lineage>
        <taxon>Eukaryota</taxon>
        <taxon>Viridiplantae</taxon>
        <taxon>Streptophyta</taxon>
        <taxon>Embryophyta</taxon>
        <taxon>Tracheophyta</taxon>
        <taxon>Spermatophyta</taxon>
        <taxon>Magnoliopsida</taxon>
        <taxon>eudicotyledons</taxon>
        <taxon>Gunneridae</taxon>
        <taxon>Pentapetalae</taxon>
        <taxon>asterids</taxon>
        <taxon>campanulids</taxon>
        <taxon>Asterales</taxon>
        <taxon>Asteraceae</taxon>
        <taxon>Asteroideae</taxon>
        <taxon>Anthemideae</taxon>
        <taxon>Anthemidinae</taxon>
        <taxon>Tanacetum</taxon>
    </lineage>
</organism>
<reference evidence="2" key="1">
    <citation type="journal article" date="2019" name="Sci. Rep.">
        <title>Draft genome of Tanacetum cinerariifolium, the natural source of mosquito coil.</title>
        <authorList>
            <person name="Yamashiro T."/>
            <person name="Shiraishi A."/>
            <person name="Satake H."/>
            <person name="Nakayama K."/>
        </authorList>
    </citation>
    <scope>NUCLEOTIDE SEQUENCE</scope>
</reference>
<feature type="region of interest" description="Disordered" evidence="1">
    <location>
        <begin position="67"/>
        <end position="116"/>
    </location>
</feature>
<proteinExistence type="predicted"/>
<accession>A0A699TI49</accession>
<feature type="non-terminal residue" evidence="2">
    <location>
        <position position="1"/>
    </location>
</feature>
<dbReference type="EMBL" id="BKCJ011251500">
    <property type="protein sequence ID" value="GFD10322.1"/>
    <property type="molecule type" value="Genomic_DNA"/>
</dbReference>
<protein>
    <submittedName>
        <fullName evidence="2">Uncharacterized protein</fullName>
    </submittedName>
</protein>
<sequence>TSRARLLRYEEGYKNGLFSLTDIETRRLKLQEDLAKVTSQRNKVASIRGLPGHPIFGLAFGCRGHVWRHGDGDRRGEQPRRQVPPAGAPHPAPSRRPTLAQAAAPRFGRAGVGNPRLGARVVRNLAPAQRLPAYPEQGT</sequence>
<comment type="caution">
    <text evidence="2">The sequence shown here is derived from an EMBL/GenBank/DDBJ whole genome shotgun (WGS) entry which is preliminary data.</text>
</comment>
<evidence type="ECO:0000256" key="1">
    <source>
        <dbReference type="SAM" id="MobiDB-lite"/>
    </source>
</evidence>
<name>A0A699TI49_TANCI</name>